<accession>A0A9W3ATG2</accession>
<keyword evidence="1" id="KW-1185">Reference proteome</keyword>
<dbReference type="GeneID" id="129927169"/>
<sequence>MEHDTGGSPYSMQAGQITNSAHAVRDIHQICLIDVPGEAHQETRPFTNPITSQPNRSISSLSRAMDSSLIRETFSLPEFEAINFQNHLSSAAFVDDLIMSPWFEEQERVTASHEQSPINSRQTVANDVIINWASEEPNSADDRTEAILHSYEQELHAPEDDDIILVEKVKAKAKYSYANQTLPFSLYAALCCPMCIVLCIKVGTALAAI</sequence>
<evidence type="ECO:0000313" key="1">
    <source>
        <dbReference type="Proteomes" id="UP001165740"/>
    </source>
</evidence>
<organism evidence="1 2">
    <name type="scientific">Biomphalaria glabrata</name>
    <name type="common">Bloodfluke planorb</name>
    <name type="synonym">Freshwater snail</name>
    <dbReference type="NCBI Taxonomy" id="6526"/>
    <lineage>
        <taxon>Eukaryota</taxon>
        <taxon>Metazoa</taxon>
        <taxon>Spiralia</taxon>
        <taxon>Lophotrochozoa</taxon>
        <taxon>Mollusca</taxon>
        <taxon>Gastropoda</taxon>
        <taxon>Heterobranchia</taxon>
        <taxon>Euthyneura</taxon>
        <taxon>Panpulmonata</taxon>
        <taxon>Hygrophila</taxon>
        <taxon>Lymnaeoidea</taxon>
        <taxon>Planorbidae</taxon>
        <taxon>Biomphalaria</taxon>
    </lineage>
</organism>
<gene>
    <name evidence="2" type="primary">LOC129927169</name>
</gene>
<evidence type="ECO:0000313" key="2">
    <source>
        <dbReference type="RefSeq" id="XP_055890398.1"/>
    </source>
</evidence>
<reference evidence="2" key="1">
    <citation type="submission" date="2025-08" db="UniProtKB">
        <authorList>
            <consortium name="RefSeq"/>
        </authorList>
    </citation>
    <scope>IDENTIFICATION</scope>
</reference>
<dbReference type="AlphaFoldDB" id="A0A9W3ATG2"/>
<dbReference type="Proteomes" id="UP001165740">
    <property type="component" value="Chromosome 7"/>
</dbReference>
<protein>
    <submittedName>
        <fullName evidence="2">Uncharacterized protein LOC129927169</fullName>
    </submittedName>
</protein>
<dbReference type="RefSeq" id="XP_055890398.1">
    <property type="nucleotide sequence ID" value="XM_056034423.1"/>
</dbReference>
<name>A0A9W3ATG2_BIOGL</name>
<proteinExistence type="predicted"/>